<dbReference type="RefSeq" id="WP_108729662.1">
    <property type="nucleotide sequence ID" value="NZ_CP025786.1"/>
</dbReference>
<sequence length="279" mass="32057">MLKLIILLSLFAACNLANTDIFDTPDTMLPLQHNQVDFSDNVISQAGKDWQNINGLRNQPLTSKIYKQEEVRFDLLEGSTSKCLDLVCLYFWKKCEITWMKIKAKDIMNEDRKILLELKDKLRYSYSVSPIKYNDLYNSYVMPLILFESLDEKFEVKSFKLTEHANLDFNNKRVLGGFMQGIPEVEKSTEEGYKNIYPYGILNSISPTGGDELISAFATLYNDGSWTPMKAEITIKHDNKETTYNILLSSKLFNEFMKAVIAKHPGLTTANTKFRIPVN</sequence>
<dbReference type="Pfam" id="PF24960">
    <property type="entry name" value="BB0158"/>
    <property type="match status" value="1"/>
</dbReference>
<reference evidence="3 4" key="1">
    <citation type="submission" date="2018-01" db="EMBL/GenBank/DDBJ databases">
        <title>Genome sequence of Borrelia tachyglossi.</title>
        <authorList>
            <person name="Gofton A.W."/>
        </authorList>
    </citation>
    <scope>NUCLEOTIDE SEQUENCE [LARGE SCALE GENOMIC DNA]</scope>
    <source>
        <strain evidence="3 4">Bc-F10-1268</strain>
        <plasmid evidence="3 4">pl78</plasmid>
    </source>
</reference>
<dbReference type="NCBIfam" id="NF033723">
    <property type="entry name" value="S2_P23"/>
    <property type="match status" value="1"/>
</dbReference>
<keyword evidence="3" id="KW-0946">Virion</keyword>
<accession>A0A2S1LY79</accession>
<dbReference type="AlphaFoldDB" id="A0A2S1LY79"/>
<name>A0A2S1LY79_9SPIR</name>
<dbReference type="OrthoDB" id="351070at2"/>
<evidence type="ECO:0000313" key="4">
    <source>
        <dbReference type="Proteomes" id="UP000244655"/>
    </source>
</evidence>
<organism evidence="3 4">
    <name type="scientific">Candidatus Borreliella tachyglossi</name>
    <dbReference type="NCBI Taxonomy" id="1964448"/>
    <lineage>
        <taxon>Bacteria</taxon>
        <taxon>Pseudomonadati</taxon>
        <taxon>Spirochaetota</taxon>
        <taxon>Spirochaetia</taxon>
        <taxon>Spirochaetales</taxon>
        <taxon>Borreliaceae</taxon>
        <taxon>Borreliella</taxon>
    </lineage>
</organism>
<keyword evidence="4" id="KW-1185">Reference proteome</keyword>
<geneLocation type="plasmid" evidence="3 4">
    <name>pl78</name>
</geneLocation>
<feature type="chain" id="PRO_5015745010" evidence="1">
    <location>
        <begin position="20"/>
        <end position="279"/>
    </location>
</feature>
<feature type="domain" description="Outer surface lipoprotein BB0158" evidence="2">
    <location>
        <begin position="77"/>
        <end position="265"/>
    </location>
</feature>
<dbReference type="Proteomes" id="UP000244655">
    <property type="component" value="Plasmid pl78"/>
</dbReference>
<evidence type="ECO:0000259" key="2">
    <source>
        <dbReference type="Pfam" id="PF24960"/>
    </source>
</evidence>
<evidence type="ECO:0000313" key="3">
    <source>
        <dbReference type="EMBL" id="AWG43267.1"/>
    </source>
</evidence>
<keyword evidence="3" id="KW-0614">Plasmid</keyword>
<gene>
    <name evidence="3" type="ORF">CR532_04535</name>
</gene>
<feature type="signal peptide" evidence="1">
    <location>
        <begin position="1"/>
        <end position="19"/>
    </location>
</feature>
<evidence type="ECO:0000256" key="1">
    <source>
        <dbReference type="SAM" id="SignalP"/>
    </source>
</evidence>
<dbReference type="EMBL" id="CP025786">
    <property type="protein sequence ID" value="AWG43267.1"/>
    <property type="molecule type" value="Genomic_DNA"/>
</dbReference>
<keyword evidence="1" id="KW-0732">Signal</keyword>
<protein>
    <submittedName>
        <fullName evidence="3">p23 cell envelope protein</fullName>
    </submittedName>
</protein>
<keyword evidence="3" id="KW-0261">Viral envelope protein</keyword>
<dbReference type="InterPro" id="IPR056668">
    <property type="entry name" value="BB0158-like"/>
</dbReference>
<proteinExistence type="predicted"/>